<name>A0A5B7HKZ2_PORTR</name>
<accession>A0A5B7HKZ2</accession>
<gene>
    <name evidence="1" type="ORF">E2C01_064487</name>
</gene>
<sequence length="9" mass="1064">MPPSHRLVK</sequence>
<dbReference type="EMBL" id="VSRR010030815">
    <property type="protein sequence ID" value="MPC70245.1"/>
    <property type="molecule type" value="Genomic_DNA"/>
</dbReference>
<proteinExistence type="predicted"/>
<comment type="caution">
    <text evidence="1">The sequence shown here is derived from an EMBL/GenBank/DDBJ whole genome shotgun (WGS) entry which is preliminary data.</text>
</comment>
<keyword evidence="2" id="KW-1185">Reference proteome</keyword>
<evidence type="ECO:0000313" key="1">
    <source>
        <dbReference type="EMBL" id="MPC70245.1"/>
    </source>
</evidence>
<evidence type="ECO:0000313" key="2">
    <source>
        <dbReference type="Proteomes" id="UP000324222"/>
    </source>
</evidence>
<reference evidence="1 2" key="1">
    <citation type="submission" date="2019-05" db="EMBL/GenBank/DDBJ databases">
        <title>Another draft genome of Portunus trituberculatus and its Hox gene families provides insights of decapod evolution.</title>
        <authorList>
            <person name="Jeong J.-H."/>
            <person name="Song I."/>
            <person name="Kim S."/>
            <person name="Choi T."/>
            <person name="Kim D."/>
            <person name="Ryu S."/>
            <person name="Kim W."/>
        </authorList>
    </citation>
    <scope>NUCLEOTIDE SEQUENCE [LARGE SCALE GENOMIC DNA]</scope>
    <source>
        <tissue evidence="1">Muscle</tissue>
    </source>
</reference>
<organism evidence="1 2">
    <name type="scientific">Portunus trituberculatus</name>
    <name type="common">Swimming crab</name>
    <name type="synonym">Neptunus trituberculatus</name>
    <dbReference type="NCBI Taxonomy" id="210409"/>
    <lineage>
        <taxon>Eukaryota</taxon>
        <taxon>Metazoa</taxon>
        <taxon>Ecdysozoa</taxon>
        <taxon>Arthropoda</taxon>
        <taxon>Crustacea</taxon>
        <taxon>Multicrustacea</taxon>
        <taxon>Malacostraca</taxon>
        <taxon>Eumalacostraca</taxon>
        <taxon>Eucarida</taxon>
        <taxon>Decapoda</taxon>
        <taxon>Pleocyemata</taxon>
        <taxon>Brachyura</taxon>
        <taxon>Eubrachyura</taxon>
        <taxon>Portunoidea</taxon>
        <taxon>Portunidae</taxon>
        <taxon>Portuninae</taxon>
        <taxon>Portunus</taxon>
    </lineage>
</organism>
<dbReference type="Proteomes" id="UP000324222">
    <property type="component" value="Unassembled WGS sequence"/>
</dbReference>
<protein>
    <submittedName>
        <fullName evidence="1">Uncharacterized protein</fullName>
    </submittedName>
</protein>